<dbReference type="RefSeq" id="WP_071969962.1">
    <property type="nucleotide sequence ID" value="NZ_CP018076.1"/>
</dbReference>
<dbReference type="Pfam" id="PF00501">
    <property type="entry name" value="AMP-binding"/>
    <property type="match status" value="1"/>
</dbReference>
<evidence type="ECO:0000313" key="5">
    <source>
        <dbReference type="Proteomes" id="UP000181897"/>
    </source>
</evidence>
<dbReference type="OrthoDB" id="7315605at2"/>
<evidence type="ECO:0000259" key="3">
    <source>
        <dbReference type="Pfam" id="PF13193"/>
    </source>
</evidence>
<dbReference type="EMBL" id="CP018076">
    <property type="protein sequence ID" value="APE42387.1"/>
    <property type="molecule type" value="Genomic_DNA"/>
</dbReference>
<dbReference type="InterPro" id="IPR020845">
    <property type="entry name" value="AMP-binding_CS"/>
</dbReference>
<dbReference type="Gene3D" id="3.40.50.12780">
    <property type="entry name" value="N-terminal domain of ligase-like"/>
    <property type="match status" value="1"/>
</dbReference>
<feature type="domain" description="AMP-binding enzyme C-terminal" evidence="3">
    <location>
        <begin position="428"/>
        <end position="506"/>
    </location>
</feature>
<dbReference type="Proteomes" id="UP000181897">
    <property type="component" value="Chromosome"/>
</dbReference>
<evidence type="ECO:0000256" key="1">
    <source>
        <dbReference type="SAM" id="MobiDB-lite"/>
    </source>
</evidence>
<dbReference type="PANTHER" id="PTHR43767:SF1">
    <property type="entry name" value="NONRIBOSOMAL PEPTIDE SYNTHASE PES1 (EUROFUNG)-RELATED"/>
    <property type="match status" value="1"/>
</dbReference>
<dbReference type="InterPro" id="IPR045851">
    <property type="entry name" value="AMP-bd_C_sf"/>
</dbReference>
<dbReference type="PANTHER" id="PTHR43767">
    <property type="entry name" value="LONG-CHAIN-FATTY-ACID--COA LIGASE"/>
    <property type="match status" value="1"/>
</dbReference>
<dbReference type="InterPro" id="IPR050237">
    <property type="entry name" value="ATP-dep_AMP-bd_enzyme"/>
</dbReference>
<dbReference type="SUPFAM" id="SSF56801">
    <property type="entry name" value="Acetyl-CoA synthetase-like"/>
    <property type="match status" value="1"/>
</dbReference>
<evidence type="ECO:0000259" key="2">
    <source>
        <dbReference type="Pfam" id="PF00501"/>
    </source>
</evidence>
<dbReference type="Gene3D" id="3.30.300.30">
    <property type="match status" value="1"/>
</dbReference>
<dbReference type="InterPro" id="IPR025110">
    <property type="entry name" value="AMP-bd_C"/>
</dbReference>
<gene>
    <name evidence="4" type="ORF">BOO69_02380</name>
</gene>
<proteinExistence type="predicted"/>
<dbReference type="STRING" id="1917485.BOO69_02380"/>
<dbReference type="InterPro" id="IPR000873">
    <property type="entry name" value="AMP-dep_synth/lig_dom"/>
</dbReference>
<dbReference type="AlphaFoldDB" id="A0A1J0WDL1"/>
<organism evidence="4 5">
    <name type="scientific">Sulfitobacter alexandrii</name>
    <dbReference type="NCBI Taxonomy" id="1917485"/>
    <lineage>
        <taxon>Bacteria</taxon>
        <taxon>Pseudomonadati</taxon>
        <taxon>Pseudomonadota</taxon>
        <taxon>Alphaproteobacteria</taxon>
        <taxon>Rhodobacterales</taxon>
        <taxon>Roseobacteraceae</taxon>
        <taxon>Sulfitobacter</taxon>
    </lineage>
</organism>
<accession>A0A1J0WDL1</accession>
<evidence type="ECO:0000313" key="4">
    <source>
        <dbReference type="EMBL" id="APE42387.1"/>
    </source>
</evidence>
<feature type="region of interest" description="Disordered" evidence="1">
    <location>
        <begin position="516"/>
        <end position="540"/>
    </location>
</feature>
<keyword evidence="5" id="KW-1185">Reference proteome</keyword>
<dbReference type="InterPro" id="IPR042099">
    <property type="entry name" value="ANL_N_sf"/>
</dbReference>
<dbReference type="PROSITE" id="PS00455">
    <property type="entry name" value="AMP_BINDING"/>
    <property type="match status" value="1"/>
</dbReference>
<feature type="domain" description="AMP-dependent synthetase/ligase" evidence="2">
    <location>
        <begin position="8"/>
        <end position="366"/>
    </location>
</feature>
<protein>
    <recommendedName>
        <fullName evidence="6">Long-chain fatty acid--CoA ligase</fullName>
    </recommendedName>
</protein>
<dbReference type="KEGG" id="suam:BOO69_02380"/>
<evidence type="ECO:0008006" key="6">
    <source>
        <dbReference type="Google" id="ProtNLM"/>
    </source>
</evidence>
<dbReference type="Pfam" id="PF13193">
    <property type="entry name" value="AMP-binding_C"/>
    <property type="match status" value="1"/>
</dbReference>
<name>A0A1J0WDL1_9RHOB</name>
<dbReference type="GO" id="GO:0016878">
    <property type="term" value="F:acid-thiol ligase activity"/>
    <property type="evidence" value="ECO:0007669"/>
    <property type="project" value="UniProtKB-ARBA"/>
</dbReference>
<reference evidence="4 5" key="1">
    <citation type="submission" date="2016-11" db="EMBL/GenBank/DDBJ databases">
        <title>Complete genome sequence of Sulfitobacter sp. AM1-D1, a toxic bacteria associated with marine dinoflagellate Alexandrium minutum in East China Sea.</title>
        <authorList>
            <person name="Yang Q."/>
            <person name="Zhang X."/>
            <person name="Tian X."/>
        </authorList>
    </citation>
    <scope>NUCLEOTIDE SEQUENCE [LARGE SCALE GENOMIC DNA]</scope>
    <source>
        <strain evidence="4 5">AM1-D1</strain>
    </source>
</reference>
<sequence>MQTLFAGLEAAADRWPDRPFLCTPPRPGRDYLPEGSEWTFAEVLEKTRALAETWRAAGWGMGHRVALALDNHPAHVVHFLALNALGVSQVPVNPYYLHHELTYLLEHSEAQAAVALPHNRARLEAAGDLPIVDWDDRTDVTDFAPPPPPVPAADGAPGRNTEIAVIYTSGTTSRPKGAILDTAYAVAAGLSYAEHGGALTLRPGVERIFVPLPFFHVNAGINTLTAALLTGICLIVPDRFHAETWWDDLRATRATAFHYLGIIPPVLMKAPPRPDDATHGLRFGLGAGIDPAIHAAFEARFAVPMVEVWGMTETGRFLAACHEPRKVDTRAFGRPMPGHMEARVVDETGAEVPRGTAGELVVRAPGDDPRAGFFAGYLKNEAATAEVWRDGWFHTGDVVTQDESDMLCFLERSKNLIRRSGENISAAEVEDALIDHPAVGQVAVLSVPDRMRDEEVMAVIVPVAGHAPDHQTATAILDFARDRLAYYKLPAWVVFRDSLPVTGTQKVQKHKLFEPGADPCAHPGAIDLRTEKSNRRKEKA</sequence>